<dbReference type="PROSITE" id="PS00972">
    <property type="entry name" value="USP_1"/>
    <property type="match status" value="1"/>
</dbReference>
<evidence type="ECO:0000313" key="4">
    <source>
        <dbReference type="EMBL" id="JAB95295.1"/>
    </source>
</evidence>
<accession>W8B2D7</accession>
<keyword evidence="4" id="KW-0378">Hydrolase</keyword>
<dbReference type="Pfam" id="PF21246">
    <property type="entry name" value="Usp38-like_N"/>
    <property type="match status" value="1"/>
</dbReference>
<dbReference type="GO" id="GO:0016579">
    <property type="term" value="P:protein deubiquitination"/>
    <property type="evidence" value="ECO:0007669"/>
    <property type="project" value="InterPro"/>
</dbReference>
<proteinExistence type="evidence at transcript level"/>
<dbReference type="InterPro" id="IPR038765">
    <property type="entry name" value="Papain-like_cys_pep_sf"/>
</dbReference>
<feature type="domain" description="USP" evidence="3">
    <location>
        <begin position="433"/>
        <end position="832"/>
    </location>
</feature>
<reference evidence="4" key="2">
    <citation type="journal article" date="2014" name="BMC Genomics">
        <title>A genomic perspective to assessing quality of mass-reared SIT flies used in Mediterranean fruit fly (Ceratitis capitata) eradication in California.</title>
        <authorList>
            <person name="Calla B."/>
            <person name="Hall B."/>
            <person name="Hou S."/>
            <person name="Geib S.M."/>
        </authorList>
    </citation>
    <scope>NUCLEOTIDE SEQUENCE</scope>
</reference>
<dbReference type="InterPro" id="IPR050164">
    <property type="entry name" value="Peptidase_C19"/>
</dbReference>
<dbReference type="Pfam" id="PF00443">
    <property type="entry name" value="UCH"/>
    <property type="match status" value="1"/>
</dbReference>
<organism evidence="4">
    <name type="scientific">Ceratitis capitata</name>
    <name type="common">Mediterranean fruit fly</name>
    <name type="synonym">Tephritis capitata</name>
    <dbReference type="NCBI Taxonomy" id="7213"/>
    <lineage>
        <taxon>Eukaryota</taxon>
        <taxon>Metazoa</taxon>
        <taxon>Ecdysozoa</taxon>
        <taxon>Arthropoda</taxon>
        <taxon>Hexapoda</taxon>
        <taxon>Insecta</taxon>
        <taxon>Pterygota</taxon>
        <taxon>Neoptera</taxon>
        <taxon>Endopterygota</taxon>
        <taxon>Diptera</taxon>
        <taxon>Brachycera</taxon>
        <taxon>Muscomorpha</taxon>
        <taxon>Tephritoidea</taxon>
        <taxon>Tephritidae</taxon>
        <taxon>Ceratitis</taxon>
        <taxon>Ceratitis</taxon>
    </lineage>
</organism>
<dbReference type="InterPro" id="IPR018200">
    <property type="entry name" value="USP_CS"/>
</dbReference>
<feature type="region of interest" description="Disordered" evidence="2">
    <location>
        <begin position="897"/>
        <end position="930"/>
    </location>
</feature>
<dbReference type="PANTHER" id="PTHR24006:SF908">
    <property type="entry name" value="DEUBIQUITINATING APOPTOTIC INHIBITOR, ISOFORM A"/>
    <property type="match status" value="1"/>
</dbReference>
<dbReference type="Gene3D" id="3.90.70.10">
    <property type="entry name" value="Cysteine proteinases"/>
    <property type="match status" value="1"/>
</dbReference>
<reference evidence="4" key="1">
    <citation type="submission" date="2013-07" db="EMBL/GenBank/DDBJ databases">
        <authorList>
            <person name="Geib S."/>
        </authorList>
    </citation>
    <scope>NUCLEOTIDE SEQUENCE</scope>
</reference>
<dbReference type="GO" id="GO:0004843">
    <property type="term" value="F:cysteine-type deubiquitinase activity"/>
    <property type="evidence" value="ECO:0007669"/>
    <property type="project" value="InterPro"/>
</dbReference>
<comment type="similarity">
    <text evidence="1">Belongs to the peptidase C19 family.</text>
</comment>
<protein>
    <submittedName>
        <fullName evidence="4">Ubiquitin carboxyl-terminal hydrolase 38</fullName>
    </submittedName>
</protein>
<evidence type="ECO:0000256" key="1">
    <source>
        <dbReference type="ARBA" id="ARBA00009085"/>
    </source>
</evidence>
<sequence>MAVKQNNTEANAAPAPVNGNAVGGAGTTGGPISGASSGVGVGASSGLTSIGAGGVSISGGTKAKKLISNVNITGEVSGNEENAEPGCSGVGNNLSVKPKVNMKNAAGVVGSVAESNEADNIVGQSSKNTTNITHILHLIDLVEQNQQHISFGPDMIKIYHHLIRELAHVQIPRQTPKELKRFKEDIVKVGAFFSKANEKRMYLFYLRVVCQLMTQMEGETPSCAIAIIFQLFNSDMVFEAVQSMLDHKIPEQNIRKTVKLLSEWLRMCNFCQNLNLWILAILSGLQEQEKYSLYRDIAFENIEPLFTSLILPVLRPKVYPIVFHMLSCINQTPIVFHKILPKFPRVITYLKKQSNSQEDYAEETKKILHKMVELTKTLMVRFYGYDELYEAVELVIKDIPHPYDFPSYGNNGKSEDENGVAAEIIPHESNAKVGLVNLGNTCYMNSVLQALAMTKEFSREILLSQSKSPLLMKMQQQIALMLYSTRFELTPSRVLSATRPPGFSPGLQQDSSEYLGYLLETLHEQETMFRKKSGSEKPITNKAISLTQVETTDAEEIEPIAKTAKQADRGTSCANSGEGATGYFNTSQAQHSSTNENSTSDTSSEVENTTVAQGSSGSASNACKGDSIISSTIEKTFTGKLATTYECLTCGWKSRIVDSFRDLQLSFPEVKNDCASNYSVQDLIDYYCSPEKLYGDNQYFCERCKKLCDAERYINVISAPKNLILTLKHFKYDQKYHTRAKLMHKVFHDEKVSVKVCAADTLEEIASVHYDLYAGVVHSGFSMDSGHYYTYAADTTNKWYKFNDNIVTPSKSEELHNLTPPNTPYILFYQMGARSNEASSFEGSTTKVVKVDVPNPLSLDELSSDLRNYINHDNYVFAEEVRERIIKSGGRAALQNSLAGRLSGNGRGRNDYDDDNDSDQPPPSSGCGGNALDVNVNRFVY</sequence>
<feature type="region of interest" description="Disordered" evidence="2">
    <location>
        <begin position="561"/>
        <end position="623"/>
    </location>
</feature>
<evidence type="ECO:0000256" key="2">
    <source>
        <dbReference type="SAM" id="MobiDB-lite"/>
    </source>
</evidence>
<dbReference type="InterPro" id="IPR001394">
    <property type="entry name" value="Peptidase_C19_UCH"/>
</dbReference>
<dbReference type="GO" id="GO:0005829">
    <property type="term" value="C:cytosol"/>
    <property type="evidence" value="ECO:0007669"/>
    <property type="project" value="TreeGrafter"/>
</dbReference>
<dbReference type="EMBL" id="GAMC01011260">
    <property type="protein sequence ID" value="JAB95295.1"/>
    <property type="molecule type" value="mRNA"/>
</dbReference>
<gene>
    <name evidence="4" type="primary">UBP38</name>
</gene>
<dbReference type="PROSITE" id="PS50235">
    <property type="entry name" value="USP_3"/>
    <property type="match status" value="1"/>
</dbReference>
<dbReference type="SUPFAM" id="SSF54001">
    <property type="entry name" value="Cysteine proteinases"/>
    <property type="match status" value="1"/>
</dbReference>
<dbReference type="InterPro" id="IPR049407">
    <property type="entry name" value="Usp38-like_N"/>
</dbReference>
<dbReference type="AlphaFoldDB" id="W8B2D7"/>
<dbReference type="EMBL" id="GAMC01011259">
    <property type="protein sequence ID" value="JAB95296.1"/>
    <property type="molecule type" value="mRNA"/>
</dbReference>
<feature type="compositionally biased region" description="Polar residues" evidence="2">
    <location>
        <begin position="612"/>
        <end position="621"/>
    </location>
</feature>
<dbReference type="OrthoDB" id="2420415at2759"/>
<name>W8B2D7_CERCA</name>
<feature type="compositionally biased region" description="Low complexity" evidence="2">
    <location>
        <begin position="592"/>
        <end position="611"/>
    </location>
</feature>
<dbReference type="InterPro" id="IPR028889">
    <property type="entry name" value="USP"/>
</dbReference>
<dbReference type="GO" id="GO:0005634">
    <property type="term" value="C:nucleus"/>
    <property type="evidence" value="ECO:0007669"/>
    <property type="project" value="TreeGrafter"/>
</dbReference>
<evidence type="ECO:0000259" key="3">
    <source>
        <dbReference type="PROSITE" id="PS50235"/>
    </source>
</evidence>
<dbReference type="PANTHER" id="PTHR24006">
    <property type="entry name" value="UBIQUITIN CARBOXYL-TERMINAL HYDROLASE"/>
    <property type="match status" value="1"/>
</dbReference>